<proteinExistence type="predicted"/>
<feature type="compositionally biased region" description="Polar residues" evidence="1">
    <location>
        <begin position="19"/>
        <end position="30"/>
    </location>
</feature>
<evidence type="ECO:0000313" key="2">
    <source>
        <dbReference type="EMBL" id="EGW07121.1"/>
    </source>
</evidence>
<reference evidence="3" key="1">
    <citation type="journal article" date="2011" name="Nat. Biotechnol.">
        <title>The genomic sequence of the Chinese hamster ovary (CHO)-K1 cell line.</title>
        <authorList>
            <person name="Xu X."/>
            <person name="Nagarajan H."/>
            <person name="Lewis N.E."/>
            <person name="Pan S."/>
            <person name="Cai Z."/>
            <person name="Liu X."/>
            <person name="Chen W."/>
            <person name="Xie M."/>
            <person name="Wang W."/>
            <person name="Hammond S."/>
            <person name="Andersen M.R."/>
            <person name="Neff N."/>
            <person name="Passarelli B."/>
            <person name="Koh W."/>
            <person name="Fan H.C."/>
            <person name="Wang J."/>
            <person name="Gui Y."/>
            <person name="Lee K.H."/>
            <person name="Betenbaugh M.J."/>
            <person name="Quake S.R."/>
            <person name="Famili I."/>
            <person name="Palsson B.O."/>
            <person name="Wang J."/>
        </authorList>
    </citation>
    <scope>NUCLEOTIDE SEQUENCE [LARGE SCALE GENOMIC DNA]</scope>
    <source>
        <strain evidence="3">CHO K1 cell line</strain>
    </source>
</reference>
<protein>
    <submittedName>
        <fullName evidence="2">Uncharacterized protein</fullName>
    </submittedName>
</protein>
<dbReference type="EMBL" id="JH001103">
    <property type="protein sequence ID" value="EGW07121.1"/>
    <property type="molecule type" value="Genomic_DNA"/>
</dbReference>
<organism evidence="2 3">
    <name type="scientific">Cricetulus griseus</name>
    <name type="common">Chinese hamster</name>
    <name type="synonym">Cricetulus barabensis griseus</name>
    <dbReference type="NCBI Taxonomy" id="10029"/>
    <lineage>
        <taxon>Eukaryota</taxon>
        <taxon>Metazoa</taxon>
        <taxon>Chordata</taxon>
        <taxon>Craniata</taxon>
        <taxon>Vertebrata</taxon>
        <taxon>Euteleostomi</taxon>
        <taxon>Mammalia</taxon>
        <taxon>Eutheria</taxon>
        <taxon>Euarchontoglires</taxon>
        <taxon>Glires</taxon>
        <taxon>Rodentia</taxon>
        <taxon>Myomorpha</taxon>
        <taxon>Muroidea</taxon>
        <taxon>Cricetidae</taxon>
        <taxon>Cricetinae</taxon>
        <taxon>Cricetulus</taxon>
    </lineage>
</organism>
<evidence type="ECO:0000313" key="3">
    <source>
        <dbReference type="Proteomes" id="UP000001075"/>
    </source>
</evidence>
<name>G3I211_CRIGR</name>
<dbReference type="Proteomes" id="UP000001075">
    <property type="component" value="Unassembled WGS sequence"/>
</dbReference>
<dbReference type="AlphaFoldDB" id="G3I211"/>
<evidence type="ECO:0000256" key="1">
    <source>
        <dbReference type="SAM" id="MobiDB-lite"/>
    </source>
</evidence>
<dbReference type="InParanoid" id="G3I211"/>
<gene>
    <name evidence="2" type="ORF">I79_017433</name>
</gene>
<sequence>MSREGGVVKPGYLDRDSGTPRSGSPNQIMGASSHRIKVLRPWRGTYGPRRGSTILRDTNLWGTELSQI</sequence>
<accession>G3I211</accession>
<feature type="region of interest" description="Disordered" evidence="1">
    <location>
        <begin position="1"/>
        <end position="33"/>
    </location>
</feature>